<proteinExistence type="predicted"/>
<comment type="caution">
    <text evidence="2">The sequence shown here is derived from an EMBL/GenBank/DDBJ whole genome shotgun (WGS) entry which is preliminary data.</text>
</comment>
<evidence type="ECO:0000313" key="2">
    <source>
        <dbReference type="EMBL" id="TWW53942.1"/>
    </source>
</evidence>
<dbReference type="Proteomes" id="UP000324091">
    <property type="component" value="Unassembled WGS sequence"/>
</dbReference>
<feature type="region of interest" description="Disordered" evidence="1">
    <location>
        <begin position="100"/>
        <end position="119"/>
    </location>
</feature>
<evidence type="ECO:0000256" key="1">
    <source>
        <dbReference type="SAM" id="MobiDB-lite"/>
    </source>
</evidence>
<keyword evidence="3" id="KW-1185">Reference proteome</keyword>
<organism evidence="2 3">
    <name type="scientific">Takifugu flavidus</name>
    <name type="common">sansaifugu</name>
    <dbReference type="NCBI Taxonomy" id="433684"/>
    <lineage>
        <taxon>Eukaryota</taxon>
        <taxon>Metazoa</taxon>
        <taxon>Chordata</taxon>
        <taxon>Craniata</taxon>
        <taxon>Vertebrata</taxon>
        <taxon>Euteleostomi</taxon>
        <taxon>Actinopterygii</taxon>
        <taxon>Neopterygii</taxon>
        <taxon>Teleostei</taxon>
        <taxon>Neoteleostei</taxon>
        <taxon>Acanthomorphata</taxon>
        <taxon>Eupercaria</taxon>
        <taxon>Tetraodontiformes</taxon>
        <taxon>Tetradontoidea</taxon>
        <taxon>Tetraodontidae</taxon>
        <taxon>Takifugu</taxon>
    </lineage>
</organism>
<accession>A0A5C6MFS7</accession>
<reference evidence="2 3" key="1">
    <citation type="submission" date="2019-04" db="EMBL/GenBank/DDBJ databases">
        <title>Chromosome genome assembly for Takifugu flavidus.</title>
        <authorList>
            <person name="Xiao S."/>
        </authorList>
    </citation>
    <scope>NUCLEOTIDE SEQUENCE [LARGE SCALE GENOMIC DNA]</scope>
    <source>
        <strain evidence="2">HTHZ2018</strain>
        <tissue evidence="2">Muscle</tissue>
    </source>
</reference>
<dbReference type="EMBL" id="RHFK02000484">
    <property type="protein sequence ID" value="TWW53942.1"/>
    <property type="molecule type" value="Genomic_DNA"/>
</dbReference>
<gene>
    <name evidence="2" type="ORF">D4764_0143110</name>
</gene>
<name>A0A5C6MFS7_9TELE</name>
<evidence type="ECO:0000313" key="3">
    <source>
        <dbReference type="Proteomes" id="UP000324091"/>
    </source>
</evidence>
<protein>
    <submittedName>
        <fullName evidence="2">Uncharacterized protein</fullName>
    </submittedName>
</protein>
<dbReference type="AlphaFoldDB" id="A0A5C6MFS7"/>
<sequence>MSHSFWAKLGTSGSTSQHIKENTETFRLESLRSSCWRAYEFLLESLRSSCWRAYGVPAGESTEFLLESLRSSAGEPTEFLLEFLLESLRSSCWRAYGVPGTGGRSQWPELPGTDRTRRF</sequence>